<dbReference type="AlphaFoldDB" id="A0A7G6DZH3"/>
<sequence>MSKIIGIAGTAKNTGKTTTTTAIMEKVYSHKLKLGLTSIGYDGEVMDNVTGLPKPRIRAEKGTVVAIAQSCLAAGSADIEVLATTDIRTPLGKIVIGEVKEPGLVVIAGANKSSEVRIVNKLLKEQGCDLVLVDGALNRIAPMVETQGLIVATGAARTTNLPKLAEETSCMSAILNLPPWPEKEKATLVSTSLLNEAMVKELLQRVTSETREIVVTGIIGEKSFQALLDLGKDILPGKALVLPDPIKVLVAGAPDLMFEVIARLADSGTPVYVQKPVKLLAITVNPFYPRYRYTSHDYEPAYVEKEELKQSIQQKCKVPVVDVVEEGIDRLWATLGLE</sequence>
<evidence type="ECO:0000313" key="1">
    <source>
        <dbReference type="EMBL" id="QNB45227.1"/>
    </source>
</evidence>
<reference evidence="1 2" key="1">
    <citation type="journal article" date="2019" name="Front. Microbiol.">
        <title>Thermoanaerosceptrum fracticalcis gen. nov. sp. nov., a Novel Fumarate-Fermenting Microorganism From a Deep Fractured Carbonate Aquifer of the US Great Basin.</title>
        <authorList>
            <person name="Hamilton-Brehm S.D."/>
            <person name="Stewart L.E."/>
            <person name="Zavarin M."/>
            <person name="Caldwell M."/>
            <person name="Lawson P.A."/>
            <person name="Onstott T.C."/>
            <person name="Grzymski J."/>
            <person name="Neveux I."/>
            <person name="Lollar B.S."/>
            <person name="Russell C.E."/>
            <person name="Moser D.P."/>
        </authorList>
    </citation>
    <scope>NUCLEOTIDE SEQUENCE [LARGE SCALE GENOMIC DNA]</scope>
    <source>
        <strain evidence="1 2">DRI-13</strain>
    </source>
</reference>
<protein>
    <submittedName>
        <fullName evidence="1">Uncharacterized protein</fullName>
    </submittedName>
</protein>
<accession>A0A7G6DZH3</accession>
<name>A0A7G6DZH3_THEFR</name>
<dbReference type="KEGG" id="tfr:BR63_02185"/>
<dbReference type="EMBL" id="CP045798">
    <property type="protein sequence ID" value="QNB45227.1"/>
    <property type="molecule type" value="Genomic_DNA"/>
</dbReference>
<evidence type="ECO:0000313" key="2">
    <source>
        <dbReference type="Proteomes" id="UP000515847"/>
    </source>
</evidence>
<proteinExistence type="predicted"/>
<gene>
    <name evidence="1" type="ORF">BR63_02185</name>
</gene>
<dbReference type="OrthoDB" id="9783544at2"/>
<dbReference type="Proteomes" id="UP000515847">
    <property type="component" value="Chromosome"/>
</dbReference>
<organism evidence="1 2">
    <name type="scientific">Thermanaerosceptrum fracticalcis</name>
    <dbReference type="NCBI Taxonomy" id="1712410"/>
    <lineage>
        <taxon>Bacteria</taxon>
        <taxon>Bacillati</taxon>
        <taxon>Bacillota</taxon>
        <taxon>Clostridia</taxon>
        <taxon>Eubacteriales</taxon>
        <taxon>Peptococcaceae</taxon>
        <taxon>Thermanaerosceptrum</taxon>
    </lineage>
</organism>
<keyword evidence="2" id="KW-1185">Reference proteome</keyword>
<dbReference type="SUPFAM" id="SSF52540">
    <property type="entry name" value="P-loop containing nucleoside triphosphate hydrolases"/>
    <property type="match status" value="1"/>
</dbReference>
<dbReference type="InterPro" id="IPR027417">
    <property type="entry name" value="P-loop_NTPase"/>
</dbReference>
<dbReference type="RefSeq" id="WP_051965929.1">
    <property type="nucleotide sequence ID" value="NZ_CP045798.1"/>
</dbReference>